<proteinExistence type="predicted"/>
<accession>E9AHG9</accession>
<reference evidence="2 3" key="1">
    <citation type="journal article" date="2007" name="Nat. Genet.">
        <title>Comparative genomic analysis of three Leishmania species that cause diverse human disease.</title>
        <authorList>
            <person name="Peacock C.S."/>
            <person name="Seeger K."/>
            <person name="Harris D."/>
            <person name="Murphy L."/>
            <person name="Ruiz J.C."/>
            <person name="Quail M.A."/>
            <person name="Peters N."/>
            <person name="Adlem E."/>
            <person name="Tivey A."/>
            <person name="Aslett M."/>
            <person name="Kerhornou A."/>
            <person name="Ivens A."/>
            <person name="Fraser A."/>
            <person name="Rajandream M.A."/>
            <person name="Carver T."/>
            <person name="Norbertczak H."/>
            <person name="Chillingworth T."/>
            <person name="Hance Z."/>
            <person name="Jagels K."/>
            <person name="Moule S."/>
            <person name="Ormond D."/>
            <person name="Rutter S."/>
            <person name="Squares R."/>
            <person name="Whitehead S."/>
            <person name="Rabbinowitsch E."/>
            <person name="Arrowsmith C."/>
            <person name="White B."/>
            <person name="Thurston S."/>
            <person name="Bringaud F."/>
            <person name="Baldauf S.L."/>
            <person name="Faulconbridge A."/>
            <person name="Jeffares D."/>
            <person name="Depledge D.P."/>
            <person name="Oyola S.O."/>
            <person name="Hilley J.D."/>
            <person name="Brito L.O."/>
            <person name="Tosi L.R."/>
            <person name="Barrell B."/>
            <person name="Cruz A.K."/>
            <person name="Mottram J.C."/>
            <person name="Smith D.F."/>
            <person name="Berriman M."/>
        </authorList>
    </citation>
    <scope>NUCLEOTIDE SEQUENCE [LARGE SCALE GENOMIC DNA]</scope>
    <source>
        <strain evidence="2 3">JPCM5</strain>
    </source>
</reference>
<evidence type="ECO:0000313" key="3">
    <source>
        <dbReference type="Proteomes" id="UP000008153"/>
    </source>
</evidence>
<dbReference type="InParanoid" id="E9AHG9"/>
<dbReference type="Proteomes" id="UP000008153">
    <property type="component" value="Chromosome 28"/>
</dbReference>
<name>E9AHG9_LEIIN</name>
<feature type="chain" id="PRO_5003236118" description="Secreted protein" evidence="1">
    <location>
        <begin position="24"/>
        <end position="64"/>
    </location>
</feature>
<gene>
    <name evidence="2" type="ORF">LINJ_28_2590</name>
</gene>
<dbReference type="KEGG" id="lif:LINJ_28_2590"/>
<dbReference type="EMBL" id="FR796460">
    <property type="protein sequence ID" value="CBZ08859.1"/>
    <property type="molecule type" value="Genomic_DNA"/>
</dbReference>
<sequence>MRVCTRLHMHAVILLLIVALKFAAKYHQLAMISRYVLTCVCVCASTIHTNTLLQEEYHCLTDII</sequence>
<dbReference type="GeneID" id="10966686"/>
<keyword evidence="1" id="KW-0732">Signal</keyword>
<protein>
    <recommendedName>
        <fullName evidence="4">Secreted protein</fullName>
    </recommendedName>
</protein>
<dbReference type="AlphaFoldDB" id="E9AHG9"/>
<evidence type="ECO:0000256" key="1">
    <source>
        <dbReference type="SAM" id="SignalP"/>
    </source>
</evidence>
<feature type="signal peptide" evidence="1">
    <location>
        <begin position="1"/>
        <end position="23"/>
    </location>
</feature>
<dbReference type="RefSeq" id="XP_003392678.1">
    <property type="nucleotide sequence ID" value="XM_003392630.1"/>
</dbReference>
<organism evidence="2 3">
    <name type="scientific">Leishmania infantum</name>
    <dbReference type="NCBI Taxonomy" id="5671"/>
    <lineage>
        <taxon>Eukaryota</taxon>
        <taxon>Discoba</taxon>
        <taxon>Euglenozoa</taxon>
        <taxon>Kinetoplastea</taxon>
        <taxon>Metakinetoplastina</taxon>
        <taxon>Trypanosomatida</taxon>
        <taxon>Trypanosomatidae</taxon>
        <taxon>Leishmaniinae</taxon>
        <taxon>Leishmania</taxon>
    </lineage>
</organism>
<reference evidence="2 3" key="2">
    <citation type="journal article" date="2011" name="Genome Res.">
        <title>Chromosome and gene copy number variation allow major structural change between species and strains of Leishmania.</title>
        <authorList>
            <person name="Rogers M.B."/>
            <person name="Hilley J.D."/>
            <person name="Dickens N.J."/>
            <person name="Wilkes J."/>
            <person name="Bates P.A."/>
            <person name="Depledge D.P."/>
            <person name="Harris D."/>
            <person name="Her Y."/>
            <person name="Herzyk P."/>
            <person name="Imamura H."/>
            <person name="Otto T.D."/>
            <person name="Sanders M."/>
            <person name="Seeger K."/>
            <person name="Dujardin J.C."/>
            <person name="Berriman M."/>
            <person name="Smith D.F."/>
            <person name="Hertz-Fowler C."/>
            <person name="Mottram J.C."/>
        </authorList>
    </citation>
    <scope>NUCLEOTIDE SEQUENCE [LARGE SCALE GENOMIC DNA]</scope>
    <source>
        <strain evidence="2 3">JPCM5</strain>
    </source>
</reference>
<evidence type="ECO:0000313" key="2">
    <source>
        <dbReference type="EMBL" id="CBZ08859.1"/>
    </source>
</evidence>
<reference key="3">
    <citation type="submission" date="2011-02" db="EMBL/GenBank/DDBJ databases">
        <title>Chromosome and gene copy number variation allow genomic structural differences between species and strains of Leishmania.</title>
        <authorList>
            <person name="Hilley J.D."/>
            <person name="Rogers M."/>
            <person name="Wilkes J."/>
            <person name="Dickens N.J."/>
            <person name="Bates P."/>
            <person name="Depledge D.P."/>
            <person name="Harris D."/>
            <person name="Her Y."/>
            <person name="Herzyk P."/>
            <person name="Imamura H."/>
            <person name="Otto T.D."/>
            <person name="Saad W."/>
            <person name="Seeger K."/>
            <person name="Berriman M."/>
            <person name="Smith D.F."/>
            <person name="Hertz-Fowler C."/>
            <person name="Mottram J.C."/>
        </authorList>
    </citation>
    <scope>NUCLEOTIDE SEQUENCE</scope>
    <source>
        <strain>JPCM5</strain>
    </source>
</reference>
<keyword evidence="3" id="KW-1185">Reference proteome</keyword>
<evidence type="ECO:0008006" key="4">
    <source>
        <dbReference type="Google" id="ProtNLM"/>
    </source>
</evidence>